<protein>
    <submittedName>
        <fullName evidence="1">Uncharacterized protein</fullName>
    </submittedName>
</protein>
<dbReference type="OrthoDB" id="7844257at2"/>
<dbReference type="RefSeq" id="WP_008026813.1">
    <property type="nucleotide sequence ID" value="NZ_ACYY01000001.1"/>
</dbReference>
<accession>C8RW50</accession>
<comment type="caution">
    <text evidence="1">The sequence shown here is derived from an EMBL/GenBank/DDBJ whole genome shotgun (WGS) entry which is preliminary data.</text>
</comment>
<keyword evidence="2" id="KW-1185">Reference proteome</keyword>
<dbReference type="Proteomes" id="UP000010121">
    <property type="component" value="Unassembled WGS sequence"/>
</dbReference>
<name>C8RW50_9RHOB</name>
<dbReference type="EMBL" id="ACYY01000001">
    <property type="protein sequence ID" value="EEW26793.1"/>
    <property type="molecule type" value="Genomic_DNA"/>
</dbReference>
<reference evidence="1 2" key="1">
    <citation type="submission" date="2009-08" db="EMBL/GenBank/DDBJ databases">
        <title>The draft genome of Rhodobacter sp. SW2.</title>
        <authorList>
            <consortium name="US DOE Joint Genome Institute (JGI-PGF)"/>
            <person name="Lucas S."/>
            <person name="Copeland A."/>
            <person name="Lapidus A."/>
            <person name="Glavina del Rio T."/>
            <person name="Tice H."/>
            <person name="Bruce D."/>
            <person name="Goodwin L."/>
            <person name="Pitluck S."/>
            <person name="Larimer F."/>
            <person name="Land M.L."/>
            <person name="Hauser L."/>
            <person name="Emerson D."/>
        </authorList>
    </citation>
    <scope>NUCLEOTIDE SEQUENCE [LARGE SCALE GENOMIC DNA]</scope>
    <source>
        <strain evidence="1 2">SW2</strain>
    </source>
</reference>
<sequence>MEPKTILLSLVGLGAAFAFLTTGEGFKLPIDGLLPGGMTTIGTMDNRSARLTEIERQDGAPLELATLAEGFDRDTVMAMPAALQVLTPAADCALTAPAKGERVVPLLANGSEQPTLVYAYAEDMVLTQAAAGLEHHYKYNLDETKLPKKGLINVRSDLALQLVNLVVPPGPEPVYLILQDRNAGVLWNILPMPGAKVARVVLLSGVASGVVNLPEGAVLETVDLHSDACNGVGAPKWALPQTDGIGRDTPQQDLDAYAAYDRWYRGAFGQPADKDLLHRGASNGLLAGSVPPETAAKATWRGVAGATVHLMPADLVFASGAEEHDAWFIQRAENHIRAAFGLDGAADLAAAVVPVVYERVQ</sequence>
<evidence type="ECO:0000313" key="1">
    <source>
        <dbReference type="EMBL" id="EEW26793.1"/>
    </source>
</evidence>
<evidence type="ECO:0000313" key="2">
    <source>
        <dbReference type="Proteomes" id="UP000010121"/>
    </source>
</evidence>
<dbReference type="eggNOG" id="ENOG5033J1A">
    <property type="taxonomic scope" value="Bacteria"/>
</dbReference>
<organism evidence="1 2">
    <name type="scientific">Rhodobacter ferrooxidans</name>
    <dbReference type="NCBI Taxonomy" id="371731"/>
    <lineage>
        <taxon>Bacteria</taxon>
        <taxon>Pseudomonadati</taxon>
        <taxon>Pseudomonadota</taxon>
        <taxon>Alphaproteobacteria</taxon>
        <taxon>Rhodobacterales</taxon>
        <taxon>Rhodobacter group</taxon>
        <taxon>Rhodobacter</taxon>
    </lineage>
</organism>
<gene>
    <name evidence="1" type="ORF">Rsw2DRAFT_0028</name>
</gene>
<proteinExistence type="predicted"/>
<dbReference type="AlphaFoldDB" id="C8RW50"/>
<dbReference type="STRING" id="371731.Rsw2DRAFT_0028"/>